<dbReference type="Proteomes" id="UP000589520">
    <property type="component" value="Unassembled WGS sequence"/>
</dbReference>
<evidence type="ECO:0008006" key="3">
    <source>
        <dbReference type="Google" id="ProtNLM"/>
    </source>
</evidence>
<gene>
    <name evidence="1" type="ORF">HDF17_000958</name>
</gene>
<evidence type="ECO:0000313" key="2">
    <source>
        <dbReference type="Proteomes" id="UP000589520"/>
    </source>
</evidence>
<dbReference type="EMBL" id="JACCCW010000001">
    <property type="protein sequence ID" value="NYF78671.1"/>
    <property type="molecule type" value="Genomic_DNA"/>
</dbReference>
<reference evidence="1 2" key="1">
    <citation type="submission" date="2020-07" db="EMBL/GenBank/DDBJ databases">
        <title>Genomic Encyclopedia of Type Strains, Phase IV (KMG-V): Genome sequencing to study the core and pangenomes of soil and plant-associated prokaryotes.</title>
        <authorList>
            <person name="Whitman W."/>
        </authorList>
    </citation>
    <scope>NUCLEOTIDE SEQUENCE [LARGE SCALE GENOMIC DNA]</scope>
    <source>
        <strain evidence="1 2">X4EP2</strain>
    </source>
</reference>
<accession>A0A7Y9TFE3</accession>
<keyword evidence="2" id="KW-1185">Reference proteome</keyword>
<organism evidence="1 2">
    <name type="scientific">Granulicella arctica</name>
    <dbReference type="NCBI Taxonomy" id="940613"/>
    <lineage>
        <taxon>Bacteria</taxon>
        <taxon>Pseudomonadati</taxon>
        <taxon>Acidobacteriota</taxon>
        <taxon>Terriglobia</taxon>
        <taxon>Terriglobales</taxon>
        <taxon>Acidobacteriaceae</taxon>
        <taxon>Granulicella</taxon>
    </lineage>
</organism>
<proteinExistence type="predicted"/>
<evidence type="ECO:0000313" key="1">
    <source>
        <dbReference type="EMBL" id="NYF78671.1"/>
    </source>
</evidence>
<dbReference type="AlphaFoldDB" id="A0A7Y9TFE3"/>
<dbReference type="RefSeq" id="WP_179488272.1">
    <property type="nucleotide sequence ID" value="NZ_JACCCW010000001.1"/>
</dbReference>
<sequence>MASPNRTTVTIDGTKFNAVTTSVKFNTEKDRSGVAQMGSLSTRIRVWADLHDDKNLPFSSVKKFFDLANVVTRDKIKAIKIEFWKDESQQDALCTYSFNGWVRRFETSNPLDFLPTAQATSTEDLLADGAAPDLNHLLVLDLEPAMNQQNFQDIKMSN</sequence>
<comment type="caution">
    <text evidence="1">The sequence shown here is derived from an EMBL/GenBank/DDBJ whole genome shotgun (WGS) entry which is preliminary data.</text>
</comment>
<name>A0A7Y9TFE3_9BACT</name>
<protein>
    <recommendedName>
        <fullName evidence="3">Phage tail tube protein</fullName>
    </recommendedName>
</protein>